<dbReference type="InterPro" id="IPR013083">
    <property type="entry name" value="Znf_RING/FYVE/PHD"/>
</dbReference>
<evidence type="ECO:0000313" key="5">
    <source>
        <dbReference type="Proteomes" id="UP001199106"/>
    </source>
</evidence>
<dbReference type="EMBL" id="JAANER010000007">
    <property type="protein sequence ID" value="KAG9187437.1"/>
    <property type="molecule type" value="Genomic_DNA"/>
</dbReference>
<feature type="domain" description="RING-type" evidence="3">
    <location>
        <begin position="29"/>
        <end position="81"/>
    </location>
</feature>
<dbReference type="Gene3D" id="3.30.40.10">
    <property type="entry name" value="Zinc/RING finger domain, C3HC4 (zinc finger)"/>
    <property type="match status" value="1"/>
</dbReference>
<keyword evidence="1" id="KW-0479">Metal-binding</keyword>
<evidence type="ECO:0000256" key="1">
    <source>
        <dbReference type="PROSITE-ProRule" id="PRU00175"/>
    </source>
</evidence>
<dbReference type="GO" id="GO:0008270">
    <property type="term" value="F:zinc ion binding"/>
    <property type="evidence" value="ECO:0007669"/>
    <property type="project" value="UniProtKB-KW"/>
</dbReference>
<accession>A0AAD4I6N0</accession>
<evidence type="ECO:0000313" key="4">
    <source>
        <dbReference type="EMBL" id="KAG9187437.1"/>
    </source>
</evidence>
<reference evidence="4" key="1">
    <citation type="submission" date="2021-07" db="EMBL/GenBank/DDBJ databases">
        <title>Genome Resource of American Ginseng Black Spot Pathogen Alternaria panax.</title>
        <authorList>
            <person name="Qiu C."/>
            <person name="Wang W."/>
            <person name="Liu Z."/>
        </authorList>
    </citation>
    <scope>NUCLEOTIDE SEQUENCE</scope>
    <source>
        <strain evidence="4">BNCC115425</strain>
    </source>
</reference>
<name>A0AAD4I6N0_9PLEO</name>
<dbReference type="AlphaFoldDB" id="A0AAD4I6N0"/>
<evidence type="ECO:0000259" key="3">
    <source>
        <dbReference type="PROSITE" id="PS50089"/>
    </source>
</evidence>
<dbReference type="InterPro" id="IPR001841">
    <property type="entry name" value="Znf_RING"/>
</dbReference>
<evidence type="ECO:0000256" key="2">
    <source>
        <dbReference type="SAM" id="MobiDB-lite"/>
    </source>
</evidence>
<sequence length="193" mass="21597">MTVFANKETFNSLGLEQFQQSHAHASQDCAICLRPLAVHPTKDDIPDPKCHVTVRIAACGHIVGKDCLDAWLDVGHTCPVCACLLFEPTGDPITQGDINYILHILGPELGEHVIMVVVARLMARQEQEHEIELERAKARETQVRNDGFALSDEDFLDSDDDMNFDDVDDNEEFEAGENNDDDFEVEEDDKDSI</sequence>
<proteinExistence type="predicted"/>
<dbReference type="PROSITE" id="PS50089">
    <property type="entry name" value="ZF_RING_2"/>
    <property type="match status" value="1"/>
</dbReference>
<gene>
    <name evidence="4" type="ORF">G6011_05308</name>
</gene>
<protein>
    <recommendedName>
        <fullName evidence="3">RING-type domain-containing protein</fullName>
    </recommendedName>
</protein>
<keyword evidence="1" id="KW-0862">Zinc</keyword>
<feature type="region of interest" description="Disordered" evidence="2">
    <location>
        <begin position="145"/>
        <end position="193"/>
    </location>
</feature>
<comment type="caution">
    <text evidence="4">The sequence shown here is derived from an EMBL/GenBank/DDBJ whole genome shotgun (WGS) entry which is preliminary data.</text>
</comment>
<organism evidence="4 5">
    <name type="scientific">Alternaria panax</name>
    <dbReference type="NCBI Taxonomy" id="48097"/>
    <lineage>
        <taxon>Eukaryota</taxon>
        <taxon>Fungi</taxon>
        <taxon>Dikarya</taxon>
        <taxon>Ascomycota</taxon>
        <taxon>Pezizomycotina</taxon>
        <taxon>Dothideomycetes</taxon>
        <taxon>Pleosporomycetidae</taxon>
        <taxon>Pleosporales</taxon>
        <taxon>Pleosporineae</taxon>
        <taxon>Pleosporaceae</taxon>
        <taxon>Alternaria</taxon>
        <taxon>Alternaria sect. Panax</taxon>
    </lineage>
</organism>
<keyword evidence="1" id="KW-0863">Zinc-finger</keyword>
<dbReference type="Proteomes" id="UP001199106">
    <property type="component" value="Unassembled WGS sequence"/>
</dbReference>
<feature type="compositionally biased region" description="Acidic residues" evidence="2">
    <location>
        <begin position="151"/>
        <end position="193"/>
    </location>
</feature>
<dbReference type="SUPFAM" id="SSF57850">
    <property type="entry name" value="RING/U-box"/>
    <property type="match status" value="1"/>
</dbReference>
<dbReference type="Pfam" id="PF13639">
    <property type="entry name" value="zf-RING_2"/>
    <property type="match status" value="1"/>
</dbReference>
<keyword evidence="5" id="KW-1185">Reference proteome</keyword>